<dbReference type="AlphaFoldDB" id="A0A165DAX1"/>
<evidence type="ECO:0000313" key="1">
    <source>
        <dbReference type="EMBL" id="KZT04458.1"/>
    </source>
</evidence>
<accession>A0A165DAX1</accession>
<organism evidence="1 2">
    <name type="scientific">Laetiporus sulphureus 93-53</name>
    <dbReference type="NCBI Taxonomy" id="1314785"/>
    <lineage>
        <taxon>Eukaryota</taxon>
        <taxon>Fungi</taxon>
        <taxon>Dikarya</taxon>
        <taxon>Basidiomycota</taxon>
        <taxon>Agaricomycotina</taxon>
        <taxon>Agaricomycetes</taxon>
        <taxon>Polyporales</taxon>
        <taxon>Laetiporus</taxon>
    </lineage>
</organism>
<dbReference type="EMBL" id="KV427636">
    <property type="protein sequence ID" value="KZT04458.1"/>
    <property type="molecule type" value="Genomic_DNA"/>
</dbReference>
<proteinExistence type="predicted"/>
<name>A0A165DAX1_9APHY</name>
<gene>
    <name evidence="1" type="ORF">LAESUDRAFT_294953</name>
</gene>
<protein>
    <submittedName>
        <fullName evidence="1">Uncharacterized protein</fullName>
    </submittedName>
</protein>
<keyword evidence="2" id="KW-1185">Reference proteome</keyword>
<dbReference type="Proteomes" id="UP000076871">
    <property type="component" value="Unassembled WGS sequence"/>
</dbReference>
<sequence length="87" mass="9595">MVVDLQGRLAWTTCYKYCTAAKLLLWSLSLTSSPPSSAQGPRALSDPRAQRILHNDPLAPPALNIMSITLGKPAVLFKYARIHYRTA</sequence>
<reference evidence="1 2" key="1">
    <citation type="journal article" date="2016" name="Mol. Biol. Evol.">
        <title>Comparative Genomics of Early-Diverging Mushroom-Forming Fungi Provides Insights into the Origins of Lignocellulose Decay Capabilities.</title>
        <authorList>
            <person name="Nagy L.G."/>
            <person name="Riley R."/>
            <person name="Tritt A."/>
            <person name="Adam C."/>
            <person name="Daum C."/>
            <person name="Floudas D."/>
            <person name="Sun H."/>
            <person name="Yadav J.S."/>
            <person name="Pangilinan J."/>
            <person name="Larsson K.H."/>
            <person name="Matsuura K."/>
            <person name="Barry K."/>
            <person name="Labutti K."/>
            <person name="Kuo R."/>
            <person name="Ohm R.A."/>
            <person name="Bhattacharya S.S."/>
            <person name="Shirouzu T."/>
            <person name="Yoshinaga Y."/>
            <person name="Martin F.M."/>
            <person name="Grigoriev I.V."/>
            <person name="Hibbett D.S."/>
        </authorList>
    </citation>
    <scope>NUCLEOTIDE SEQUENCE [LARGE SCALE GENOMIC DNA]</scope>
    <source>
        <strain evidence="1 2">93-53</strain>
    </source>
</reference>
<dbReference type="RefSeq" id="XP_040762198.1">
    <property type="nucleotide sequence ID" value="XM_040901867.1"/>
</dbReference>
<dbReference type="InParanoid" id="A0A165DAX1"/>
<evidence type="ECO:0000313" key="2">
    <source>
        <dbReference type="Proteomes" id="UP000076871"/>
    </source>
</evidence>
<dbReference type="GeneID" id="63818898"/>